<gene>
    <name evidence="3" type="ORF">E5676_scaffold350G001740</name>
    <name evidence="2" type="ORF">E6C27_scaffold274G001650</name>
</gene>
<name>A0A5A7UT33_CUCMM</name>
<dbReference type="Gene3D" id="1.10.10.60">
    <property type="entry name" value="Homeodomain-like"/>
    <property type="match status" value="1"/>
</dbReference>
<keyword evidence="2" id="KW-0238">DNA-binding</keyword>
<organism evidence="2 4">
    <name type="scientific">Cucumis melo var. makuwa</name>
    <name type="common">Oriental melon</name>
    <dbReference type="NCBI Taxonomy" id="1194695"/>
    <lineage>
        <taxon>Eukaryota</taxon>
        <taxon>Viridiplantae</taxon>
        <taxon>Streptophyta</taxon>
        <taxon>Embryophyta</taxon>
        <taxon>Tracheophyta</taxon>
        <taxon>Spermatophyta</taxon>
        <taxon>Magnoliopsida</taxon>
        <taxon>eudicotyledons</taxon>
        <taxon>Gunneridae</taxon>
        <taxon>Pentapetalae</taxon>
        <taxon>rosids</taxon>
        <taxon>fabids</taxon>
        <taxon>Cucurbitales</taxon>
        <taxon>Cucurbitaceae</taxon>
        <taxon>Benincaseae</taxon>
        <taxon>Cucumis</taxon>
    </lineage>
</organism>
<dbReference type="SMART" id="SM01188">
    <property type="entry name" value="ELK"/>
    <property type="match status" value="1"/>
</dbReference>
<evidence type="ECO:0000313" key="5">
    <source>
        <dbReference type="Proteomes" id="UP000321947"/>
    </source>
</evidence>
<dbReference type="EMBL" id="SSTE01006842">
    <property type="protein sequence ID" value="KAA0057867.1"/>
    <property type="molecule type" value="Genomic_DNA"/>
</dbReference>
<protein>
    <submittedName>
        <fullName evidence="2">Homeobox protein knotted-1-like 2 isoform X3</fullName>
    </submittedName>
</protein>
<evidence type="ECO:0000259" key="1">
    <source>
        <dbReference type="SMART" id="SM01188"/>
    </source>
</evidence>
<comment type="caution">
    <text evidence="2">The sequence shown here is derived from an EMBL/GenBank/DDBJ whole genome shotgun (WGS) entry which is preliminary data.</text>
</comment>
<feature type="domain" description="ELK" evidence="1">
    <location>
        <begin position="25"/>
        <end position="48"/>
    </location>
</feature>
<dbReference type="InterPro" id="IPR005539">
    <property type="entry name" value="ELK_dom"/>
</dbReference>
<dbReference type="Proteomes" id="UP000321947">
    <property type="component" value="Unassembled WGS sequence"/>
</dbReference>
<dbReference type="AlphaFoldDB" id="A0A5A7UT33"/>
<evidence type="ECO:0000313" key="2">
    <source>
        <dbReference type="EMBL" id="KAA0057867.1"/>
    </source>
</evidence>
<reference evidence="4 5" key="1">
    <citation type="submission" date="2019-08" db="EMBL/GenBank/DDBJ databases">
        <title>Draft genome sequences of two oriental melons (Cucumis melo L. var makuwa).</title>
        <authorList>
            <person name="Kwon S.-Y."/>
        </authorList>
    </citation>
    <scope>NUCLEOTIDE SEQUENCE [LARGE SCALE GENOMIC DNA]</scope>
    <source>
        <strain evidence="5">cv. Chang Bougi</strain>
        <strain evidence="4">cv. SW 3</strain>
        <tissue evidence="2">Leaf</tissue>
    </source>
</reference>
<accession>A0A5A7UT33</accession>
<dbReference type="Pfam" id="PF03789">
    <property type="entry name" value="ELK"/>
    <property type="match status" value="1"/>
</dbReference>
<keyword evidence="2" id="KW-0371">Homeobox</keyword>
<dbReference type="EMBL" id="SSTD01018043">
    <property type="protein sequence ID" value="TYJ98557.1"/>
    <property type="molecule type" value="Genomic_DNA"/>
</dbReference>
<dbReference type="Proteomes" id="UP000321393">
    <property type="component" value="Unassembled WGS sequence"/>
</dbReference>
<evidence type="ECO:0000313" key="4">
    <source>
        <dbReference type="Proteomes" id="UP000321393"/>
    </source>
</evidence>
<sequence length="95" mass="10889">MLIDEAATEEYISAAGEVAGNKDRKLKERLLRKYGGHGHISSLKQEFSKTKKKENLPKEAKRTLLNWWNIHSQWPYPTAPMIYEGHQIPSLASLI</sequence>
<evidence type="ECO:0000313" key="3">
    <source>
        <dbReference type="EMBL" id="TYJ98557.1"/>
    </source>
</evidence>
<dbReference type="STRING" id="1194695.A0A5A7UT33"/>
<dbReference type="GO" id="GO:0003677">
    <property type="term" value="F:DNA binding"/>
    <property type="evidence" value="ECO:0007669"/>
    <property type="project" value="UniProtKB-KW"/>
</dbReference>
<proteinExistence type="predicted"/>